<evidence type="ECO:0000313" key="7">
    <source>
        <dbReference type="Proteomes" id="UP000031866"/>
    </source>
</evidence>
<sequence>MKKALLIIDAQEDFIGEQRNKERFNFEDVDNLINNINKKIIFYQRNKDIVIYIASVLPNNFFYKKFFGYGLVGTKGAKLDKRIKIVSQNYFEKQFASAFRNSNLVKFMKKNEVSKIELVGVDNNECIFKTARSAVKIGLNVIIPSNSIGIINNEKYRRITNKLKSIGVAYI</sequence>
<evidence type="ECO:0000313" key="5">
    <source>
        <dbReference type="EMBL" id="MBF7811355.1"/>
    </source>
</evidence>
<dbReference type="GeneID" id="66344764"/>
<reference evidence="4" key="2">
    <citation type="submission" date="2016-02" db="EMBL/GenBank/DDBJ databases">
        <title>Genome sequence of Clostridium beijerinckii strain 59B.</title>
        <authorList>
            <person name="Little G.T."/>
            <person name="Minton N.P."/>
        </authorList>
    </citation>
    <scope>NUCLEOTIDE SEQUENCE</scope>
    <source>
        <strain evidence="4">NCIMB 14988</strain>
    </source>
</reference>
<reference evidence="7" key="1">
    <citation type="submission" date="2014-12" db="EMBL/GenBank/DDBJ databases">
        <title>Genome sequence of Clostridium beijerinckii strain 59B.</title>
        <authorList>
            <person name="Little G.T."/>
            <person name="Minton N.P."/>
        </authorList>
    </citation>
    <scope>NUCLEOTIDE SEQUENCE [LARGE SCALE GENOMIC DNA]</scope>
    <source>
        <strain evidence="7">59B</strain>
    </source>
</reference>
<dbReference type="PANTHER" id="PTHR43540:SF6">
    <property type="entry name" value="ISOCHORISMATASE-LIKE DOMAIN-CONTAINING PROTEIN"/>
    <property type="match status" value="1"/>
</dbReference>
<feature type="domain" description="Isochorismatase-like" evidence="3">
    <location>
        <begin position="4"/>
        <end position="167"/>
    </location>
</feature>
<organism evidence="4 7">
    <name type="scientific">Clostridium beijerinckii</name>
    <name type="common">Clostridium MP</name>
    <dbReference type="NCBI Taxonomy" id="1520"/>
    <lineage>
        <taxon>Bacteria</taxon>
        <taxon>Bacillati</taxon>
        <taxon>Bacillota</taxon>
        <taxon>Clostridia</taxon>
        <taxon>Eubacteriales</taxon>
        <taxon>Clostridiaceae</taxon>
        <taxon>Clostridium</taxon>
    </lineage>
</organism>
<evidence type="ECO:0000256" key="1">
    <source>
        <dbReference type="ARBA" id="ARBA00006336"/>
    </source>
</evidence>
<evidence type="ECO:0000256" key="2">
    <source>
        <dbReference type="ARBA" id="ARBA00022801"/>
    </source>
</evidence>
<dbReference type="CDD" id="cd00431">
    <property type="entry name" value="cysteine_hydrolases"/>
    <property type="match status" value="1"/>
</dbReference>
<dbReference type="PANTHER" id="PTHR43540">
    <property type="entry name" value="PEROXYUREIDOACRYLATE/UREIDOACRYLATE AMIDOHYDROLASE-RELATED"/>
    <property type="match status" value="1"/>
</dbReference>
<dbReference type="EMBL" id="JABSXK010000001">
    <property type="protein sequence ID" value="NRV07153.1"/>
    <property type="molecule type" value="Genomic_DNA"/>
</dbReference>
<dbReference type="EMBL" id="JADOEF010000001">
    <property type="protein sequence ID" value="MBF7811355.1"/>
    <property type="molecule type" value="Genomic_DNA"/>
</dbReference>
<dbReference type="Proteomes" id="UP000631418">
    <property type="component" value="Unassembled WGS sequence"/>
</dbReference>
<dbReference type="InterPro" id="IPR036380">
    <property type="entry name" value="Isochorismatase-like_sf"/>
</dbReference>
<keyword evidence="2 5" id="KW-0378">Hydrolase</keyword>
<gene>
    <name evidence="6" type="ORF">DFH45_000116</name>
    <name evidence="5" type="ORF">IS491_22345</name>
    <name evidence="4" type="ORF">LF65_02029</name>
</gene>
<dbReference type="Gene3D" id="3.40.50.850">
    <property type="entry name" value="Isochorismatase-like"/>
    <property type="match status" value="1"/>
</dbReference>
<evidence type="ECO:0000313" key="4">
    <source>
        <dbReference type="EMBL" id="AJG98627.1"/>
    </source>
</evidence>
<dbReference type="InterPro" id="IPR050272">
    <property type="entry name" value="Isochorismatase-like_hydrls"/>
</dbReference>
<proteinExistence type="inferred from homology"/>
<evidence type="ECO:0000313" key="6">
    <source>
        <dbReference type="EMBL" id="NRV07153.1"/>
    </source>
</evidence>
<dbReference type="GO" id="GO:0016787">
    <property type="term" value="F:hydrolase activity"/>
    <property type="evidence" value="ECO:0007669"/>
    <property type="project" value="UniProtKB-KW"/>
</dbReference>
<name>A0A0B5QL11_CLOBE</name>
<evidence type="ECO:0000259" key="3">
    <source>
        <dbReference type="Pfam" id="PF00857"/>
    </source>
</evidence>
<accession>A0A0B5QL11</accession>
<protein>
    <submittedName>
        <fullName evidence="5">Cysteine hydrolase</fullName>
    </submittedName>
    <submittedName>
        <fullName evidence="4">Isochorismatase</fullName>
    </submittedName>
    <submittedName>
        <fullName evidence="6">Nicotinamidase-related amidase</fullName>
    </submittedName>
</protein>
<dbReference type="Pfam" id="PF00857">
    <property type="entry name" value="Isochorismatase"/>
    <property type="match status" value="1"/>
</dbReference>
<dbReference type="InterPro" id="IPR000868">
    <property type="entry name" value="Isochorismatase-like_dom"/>
</dbReference>
<dbReference type="RefSeq" id="WP_011969192.1">
    <property type="nucleotide sequence ID" value="NZ_BKAK01000005.1"/>
</dbReference>
<dbReference type="AlphaFoldDB" id="A0A0B5QL11"/>
<dbReference type="EMBL" id="CP010086">
    <property type="protein sequence ID" value="AJG98627.1"/>
    <property type="molecule type" value="Genomic_DNA"/>
</dbReference>
<dbReference type="STRING" id="1520.LF65_02029"/>
<dbReference type="KEGG" id="cbei:LF65_02029"/>
<dbReference type="Proteomes" id="UP000031866">
    <property type="component" value="Chromosome"/>
</dbReference>
<dbReference type="Proteomes" id="UP000821656">
    <property type="component" value="Unassembled WGS sequence"/>
</dbReference>
<dbReference type="OrthoDB" id="2842907at2"/>
<dbReference type="OMA" id="IQEDYTG"/>
<reference evidence="6" key="3">
    <citation type="submission" date="2020-05" db="EMBL/GenBank/DDBJ databases">
        <title>Genomic insights into acetone-butanol-ethanol (ABE) fermentation by sequencing solventogenic clostridia strains.</title>
        <authorList>
            <person name="Brown S."/>
        </authorList>
    </citation>
    <scope>NUCLEOTIDE SEQUENCE</scope>
    <source>
        <strain evidence="6">DJ126</strain>
    </source>
</reference>
<comment type="similarity">
    <text evidence="1">Belongs to the isochorismatase family.</text>
</comment>
<dbReference type="SUPFAM" id="SSF52499">
    <property type="entry name" value="Isochorismatase-like hydrolases"/>
    <property type="match status" value="1"/>
</dbReference>
<reference evidence="5" key="4">
    <citation type="submission" date="2020-11" db="EMBL/GenBank/DDBJ databases">
        <authorList>
            <person name="Thieme N."/>
            <person name="Liebl W."/>
            <person name="Zverlov V."/>
        </authorList>
    </citation>
    <scope>NUCLEOTIDE SEQUENCE</scope>
    <source>
        <strain evidence="5">NT08</strain>
    </source>
</reference>